<dbReference type="EMBL" id="CAJVPS010041930">
    <property type="protein sequence ID" value="CAG8753096.1"/>
    <property type="molecule type" value="Genomic_DNA"/>
</dbReference>
<evidence type="ECO:0000313" key="1">
    <source>
        <dbReference type="EMBL" id="CAG8753096.1"/>
    </source>
</evidence>
<evidence type="ECO:0000313" key="2">
    <source>
        <dbReference type="Proteomes" id="UP000789508"/>
    </source>
</evidence>
<sequence>MNAIPNECLFEILNNFRTSHGILFSCLFVNRQWCENAVQILWSEPNECFKERRLIKIYLSLLNSKEQALLIPFDIILPKKQNRLFDYSSFTQSIIGFNLIFGIINWLKNEGH</sequence>
<comment type="caution">
    <text evidence="1">The sequence shown here is derived from an EMBL/GenBank/DDBJ whole genome shotgun (WGS) entry which is preliminary data.</text>
</comment>
<dbReference type="Proteomes" id="UP000789508">
    <property type="component" value="Unassembled WGS sequence"/>
</dbReference>
<reference evidence="1" key="1">
    <citation type="submission" date="2021-06" db="EMBL/GenBank/DDBJ databases">
        <authorList>
            <person name="Kallberg Y."/>
            <person name="Tangrot J."/>
            <person name="Rosling A."/>
        </authorList>
    </citation>
    <scope>NUCLEOTIDE SEQUENCE</scope>
    <source>
        <strain evidence="1">FL130A</strain>
    </source>
</reference>
<dbReference type="AlphaFoldDB" id="A0A9N9IV97"/>
<proteinExistence type="predicted"/>
<organism evidence="1 2">
    <name type="scientific">Ambispora leptoticha</name>
    <dbReference type="NCBI Taxonomy" id="144679"/>
    <lineage>
        <taxon>Eukaryota</taxon>
        <taxon>Fungi</taxon>
        <taxon>Fungi incertae sedis</taxon>
        <taxon>Mucoromycota</taxon>
        <taxon>Glomeromycotina</taxon>
        <taxon>Glomeromycetes</taxon>
        <taxon>Archaeosporales</taxon>
        <taxon>Ambisporaceae</taxon>
        <taxon>Ambispora</taxon>
    </lineage>
</organism>
<feature type="non-terminal residue" evidence="1">
    <location>
        <position position="112"/>
    </location>
</feature>
<keyword evidence="2" id="KW-1185">Reference proteome</keyword>
<accession>A0A9N9IV97</accession>
<protein>
    <submittedName>
        <fullName evidence="1">8875_t:CDS:1</fullName>
    </submittedName>
</protein>
<gene>
    <name evidence="1" type="ORF">ALEPTO_LOCUS13374</name>
</gene>
<name>A0A9N9IV97_9GLOM</name>
<dbReference type="OrthoDB" id="2351154at2759"/>